<dbReference type="Gene3D" id="1.10.3380.30">
    <property type="match status" value="1"/>
</dbReference>
<feature type="non-terminal residue" evidence="6">
    <location>
        <position position="1"/>
    </location>
</feature>
<evidence type="ECO:0000259" key="5">
    <source>
        <dbReference type="SMART" id="SM01142"/>
    </source>
</evidence>
<feature type="non-terminal residue" evidence="6">
    <location>
        <position position="163"/>
    </location>
</feature>
<evidence type="ECO:0000256" key="4">
    <source>
        <dbReference type="ARBA" id="ARBA00022840"/>
    </source>
</evidence>
<dbReference type="EMBL" id="CAXKWB010134959">
    <property type="protein sequence ID" value="CAL4243973.1"/>
    <property type="molecule type" value="Genomic_DNA"/>
</dbReference>
<dbReference type="InterPro" id="IPR012961">
    <property type="entry name" value="Ski2/MTR4_C"/>
</dbReference>
<feature type="domain" description="ATP-dependent RNA helicase Ski2/MTR4 C-terminal" evidence="5">
    <location>
        <begin position="2"/>
        <end position="163"/>
    </location>
</feature>
<keyword evidence="1" id="KW-0547">Nucleotide-binding</keyword>
<evidence type="ECO:0000313" key="7">
    <source>
        <dbReference type="Proteomes" id="UP001497623"/>
    </source>
</evidence>
<reference evidence="6 7" key="1">
    <citation type="submission" date="2024-05" db="EMBL/GenBank/DDBJ databases">
        <authorList>
            <person name="Wallberg A."/>
        </authorList>
    </citation>
    <scope>NUCLEOTIDE SEQUENCE [LARGE SCALE GENOMIC DNA]</scope>
</reference>
<dbReference type="GO" id="GO:0000460">
    <property type="term" value="P:maturation of 5.8S rRNA"/>
    <property type="evidence" value="ECO:0007669"/>
    <property type="project" value="TreeGrafter"/>
</dbReference>
<keyword evidence="2" id="KW-0378">Hydrolase</keyword>
<keyword evidence="7" id="KW-1185">Reference proteome</keyword>
<keyword evidence="4" id="KW-0067">ATP-binding</keyword>
<dbReference type="GO" id="GO:0005634">
    <property type="term" value="C:nucleus"/>
    <property type="evidence" value="ECO:0007669"/>
    <property type="project" value="TreeGrafter"/>
</dbReference>
<dbReference type="GO" id="GO:0016787">
    <property type="term" value="F:hydrolase activity"/>
    <property type="evidence" value="ECO:0007669"/>
    <property type="project" value="UniProtKB-KW"/>
</dbReference>
<dbReference type="Proteomes" id="UP001497623">
    <property type="component" value="Unassembled WGS sequence"/>
</dbReference>
<keyword evidence="3" id="KW-0347">Helicase</keyword>
<evidence type="ECO:0000256" key="3">
    <source>
        <dbReference type="ARBA" id="ARBA00022806"/>
    </source>
</evidence>
<gene>
    <name evidence="6" type="ORF">MNOR_LOCUS40898</name>
</gene>
<accession>A0AAV2SUJ6</accession>
<evidence type="ECO:0000256" key="2">
    <source>
        <dbReference type="ARBA" id="ARBA00022801"/>
    </source>
</evidence>
<sequence>CSDDLFIYFKGDHLLNLIFQKLLTAQTCALLSTFVCDEKSSENPKLSEELSGPLRQMQEIARRIARVCHECKLEIEEETYVDQFKPYLMDVVYDWCNGSSFLELCKKTDIFEGSIIRAMRRLEELLRQMIQASKAIGIDLENKFAEGVKLIKRDIVFAASLYL</sequence>
<dbReference type="GO" id="GO:0005524">
    <property type="term" value="F:ATP binding"/>
    <property type="evidence" value="ECO:0007669"/>
    <property type="project" value="UniProtKB-KW"/>
</dbReference>
<dbReference type="SMART" id="SM01142">
    <property type="entry name" value="DSHCT"/>
    <property type="match status" value="1"/>
</dbReference>
<evidence type="ECO:0000256" key="1">
    <source>
        <dbReference type="ARBA" id="ARBA00022741"/>
    </source>
</evidence>
<organism evidence="6 7">
    <name type="scientific">Meganyctiphanes norvegica</name>
    <name type="common">Northern krill</name>
    <name type="synonym">Thysanopoda norvegica</name>
    <dbReference type="NCBI Taxonomy" id="48144"/>
    <lineage>
        <taxon>Eukaryota</taxon>
        <taxon>Metazoa</taxon>
        <taxon>Ecdysozoa</taxon>
        <taxon>Arthropoda</taxon>
        <taxon>Crustacea</taxon>
        <taxon>Multicrustacea</taxon>
        <taxon>Malacostraca</taxon>
        <taxon>Eumalacostraca</taxon>
        <taxon>Eucarida</taxon>
        <taxon>Euphausiacea</taxon>
        <taxon>Euphausiidae</taxon>
        <taxon>Meganyctiphanes</taxon>
    </lineage>
</organism>
<dbReference type="Pfam" id="PF08148">
    <property type="entry name" value="DSHCT"/>
    <property type="match status" value="1"/>
</dbReference>
<evidence type="ECO:0000313" key="6">
    <source>
        <dbReference type="EMBL" id="CAL4243973.1"/>
    </source>
</evidence>
<dbReference type="InterPro" id="IPR050699">
    <property type="entry name" value="RNA-DNA_Helicase"/>
</dbReference>
<proteinExistence type="predicted"/>
<protein>
    <recommendedName>
        <fullName evidence="5">ATP-dependent RNA helicase Ski2/MTR4 C-terminal domain-containing protein</fullName>
    </recommendedName>
</protein>
<dbReference type="PANTHER" id="PTHR12131">
    <property type="entry name" value="ATP-DEPENDENT RNA AND DNA HELICASE"/>
    <property type="match status" value="1"/>
</dbReference>
<dbReference type="PANTHER" id="PTHR12131:SF7">
    <property type="entry name" value="EXOSOME RNA HELICASE MTR4"/>
    <property type="match status" value="1"/>
</dbReference>
<dbReference type="GO" id="GO:0004386">
    <property type="term" value="F:helicase activity"/>
    <property type="evidence" value="ECO:0007669"/>
    <property type="project" value="UniProtKB-KW"/>
</dbReference>
<name>A0AAV2SUJ6_MEGNR</name>
<comment type="caution">
    <text evidence="6">The sequence shown here is derived from an EMBL/GenBank/DDBJ whole genome shotgun (WGS) entry which is preliminary data.</text>
</comment>
<dbReference type="AlphaFoldDB" id="A0AAV2SUJ6"/>